<comment type="caution">
    <text evidence="5">The sequence shown here is derived from an EMBL/GenBank/DDBJ whole genome shotgun (WGS) entry which is preliminary data.</text>
</comment>
<dbReference type="InterPro" id="IPR024079">
    <property type="entry name" value="MetalloPept_cat_dom_sf"/>
</dbReference>
<evidence type="ECO:0000256" key="2">
    <source>
        <dbReference type="SAM" id="MobiDB-lite"/>
    </source>
</evidence>
<dbReference type="EMBL" id="JADGJD010000997">
    <property type="protein sequence ID" value="KAJ3047258.1"/>
    <property type="molecule type" value="Genomic_DNA"/>
</dbReference>
<dbReference type="AlphaFoldDB" id="A0AAD5S927"/>
<feature type="compositionally biased region" description="Low complexity" evidence="2">
    <location>
        <begin position="290"/>
        <end position="325"/>
    </location>
</feature>
<feature type="binding site" evidence="1">
    <location>
        <position position="487"/>
    </location>
    <ligand>
        <name>Zn(2+)</name>
        <dbReference type="ChEBI" id="CHEBI:29105"/>
        <note>catalytic</note>
    </ligand>
</feature>
<feature type="compositionally biased region" description="Low complexity" evidence="2">
    <location>
        <begin position="211"/>
        <end position="225"/>
    </location>
</feature>
<dbReference type="GO" id="GO:0004222">
    <property type="term" value="F:metalloendopeptidase activity"/>
    <property type="evidence" value="ECO:0007669"/>
    <property type="project" value="InterPro"/>
</dbReference>
<evidence type="ECO:0000313" key="6">
    <source>
        <dbReference type="Proteomes" id="UP001212841"/>
    </source>
</evidence>
<evidence type="ECO:0000256" key="1">
    <source>
        <dbReference type="PROSITE-ProRule" id="PRU00276"/>
    </source>
</evidence>
<dbReference type="PANTHER" id="PTHR45702:SF2">
    <property type="entry name" value="KUZBANIAN, ISOFORM A"/>
    <property type="match status" value="1"/>
</dbReference>
<proteinExistence type="predicted"/>
<feature type="domain" description="Peptidase M12B" evidence="4">
    <location>
        <begin position="350"/>
        <end position="534"/>
    </location>
</feature>
<dbReference type="GO" id="GO:0006509">
    <property type="term" value="P:membrane protein ectodomain proteolysis"/>
    <property type="evidence" value="ECO:0007669"/>
    <property type="project" value="TreeGrafter"/>
</dbReference>
<dbReference type="InterPro" id="IPR051489">
    <property type="entry name" value="ADAM_Metalloproteinase"/>
</dbReference>
<dbReference type="Proteomes" id="UP001212841">
    <property type="component" value="Unassembled WGS sequence"/>
</dbReference>
<feature type="active site" evidence="1">
    <location>
        <position position="478"/>
    </location>
</feature>
<dbReference type="GO" id="GO:0005886">
    <property type="term" value="C:plasma membrane"/>
    <property type="evidence" value="ECO:0007669"/>
    <property type="project" value="TreeGrafter"/>
</dbReference>
<keyword evidence="6" id="KW-1185">Reference proteome</keyword>
<accession>A0AAD5S927</accession>
<keyword evidence="1" id="KW-0479">Metal-binding</keyword>
<dbReference type="GO" id="GO:0046872">
    <property type="term" value="F:metal ion binding"/>
    <property type="evidence" value="ECO:0007669"/>
    <property type="project" value="UniProtKB-KW"/>
</dbReference>
<gene>
    <name evidence="5" type="ORF">HK097_011702</name>
</gene>
<feature type="binding site" evidence="1">
    <location>
        <position position="477"/>
    </location>
    <ligand>
        <name>Zn(2+)</name>
        <dbReference type="ChEBI" id="CHEBI:29105"/>
        <note>catalytic</note>
    </ligand>
</feature>
<dbReference type="InterPro" id="IPR001590">
    <property type="entry name" value="Peptidase_M12B"/>
</dbReference>
<feature type="binding site" evidence="1">
    <location>
        <position position="481"/>
    </location>
    <ligand>
        <name>Zn(2+)</name>
        <dbReference type="ChEBI" id="CHEBI:29105"/>
        <note>catalytic</note>
    </ligand>
</feature>
<protein>
    <recommendedName>
        <fullName evidence="4">Peptidase M12B domain-containing protein</fullName>
    </recommendedName>
</protein>
<evidence type="ECO:0000313" key="5">
    <source>
        <dbReference type="EMBL" id="KAJ3047258.1"/>
    </source>
</evidence>
<reference evidence="5" key="1">
    <citation type="submission" date="2020-05" db="EMBL/GenBank/DDBJ databases">
        <title>Phylogenomic resolution of chytrid fungi.</title>
        <authorList>
            <person name="Stajich J.E."/>
            <person name="Amses K."/>
            <person name="Simmons R."/>
            <person name="Seto K."/>
            <person name="Myers J."/>
            <person name="Bonds A."/>
            <person name="Quandt C.A."/>
            <person name="Barry K."/>
            <person name="Liu P."/>
            <person name="Grigoriev I."/>
            <person name="Longcore J.E."/>
            <person name="James T.Y."/>
        </authorList>
    </citation>
    <scope>NUCLEOTIDE SEQUENCE</scope>
    <source>
        <strain evidence="5">JEL0318</strain>
    </source>
</reference>
<keyword evidence="1" id="KW-0862">Zinc</keyword>
<feature type="signal peptide" evidence="3">
    <location>
        <begin position="1"/>
        <end position="21"/>
    </location>
</feature>
<evidence type="ECO:0000259" key="4">
    <source>
        <dbReference type="PROSITE" id="PS50215"/>
    </source>
</evidence>
<organism evidence="5 6">
    <name type="scientific">Rhizophlyctis rosea</name>
    <dbReference type="NCBI Taxonomy" id="64517"/>
    <lineage>
        <taxon>Eukaryota</taxon>
        <taxon>Fungi</taxon>
        <taxon>Fungi incertae sedis</taxon>
        <taxon>Chytridiomycota</taxon>
        <taxon>Chytridiomycota incertae sedis</taxon>
        <taxon>Chytridiomycetes</taxon>
        <taxon>Rhizophlyctidales</taxon>
        <taxon>Rhizophlyctidaceae</taxon>
        <taxon>Rhizophlyctis</taxon>
    </lineage>
</organism>
<dbReference type="Pfam" id="PF13688">
    <property type="entry name" value="Reprolysin_5"/>
    <property type="match status" value="1"/>
</dbReference>
<keyword evidence="3" id="KW-0732">Signal</keyword>
<sequence length="561" mass="59243">MRFLPILAALGVHFLTLGTDASKIPRSALPALLGRRGASTDLLHHGSFVADAIDRSGTLLKRAVDIDEFTVELSYRGIPLTLHLTPNTDLFAEGSNVNDVNPNDFLTGYIEGMPDSLVRASHDPAKGVIEGTAYLGRDDLGSLHFEAAAKFTDAPAGSKAVVYHDSDVKQRRGLAKREISDEDRRALMQSLLEALGKAIADWQASKANATATATGSADDATGTTKLDLPTGNKFFPVNPTAGGAQPTASAPSETSAAAPTTAPVATTTQAASTARSNPTIRRTRNRTRTTSRAQPTATQAPAPTTARAPTATTSRPSAASPTTAASTANTCRIGVIAAQSFIQSNPGQNINQYMASLINDVSLHYERQLGVKFSIAHSHVASQSNDPTTLGNVLTRTLSAQQAVDLANFAASRVPEIAQDQDLCAVFVFSSDAFEGSTIGVAYTDSLCESSAYATIATTGSGRQQLSRAELTAVVMHELGHVFGANHDTEAPTRAVCTPGSNRFTMYPAIQPNSANAHTFSQCSLEQIKGLMAQTRCWRRTGGLEIDALLARVPNRRVVVD</sequence>
<feature type="compositionally biased region" description="Low complexity" evidence="2">
    <location>
        <begin position="244"/>
        <end position="280"/>
    </location>
</feature>
<feature type="region of interest" description="Disordered" evidence="2">
    <location>
        <begin position="211"/>
        <end position="325"/>
    </location>
</feature>
<comment type="caution">
    <text evidence="1">Lacks conserved residue(s) required for the propagation of feature annotation.</text>
</comment>
<evidence type="ECO:0000256" key="3">
    <source>
        <dbReference type="SAM" id="SignalP"/>
    </source>
</evidence>
<dbReference type="PANTHER" id="PTHR45702">
    <property type="entry name" value="ADAM10/ADAM17 METALLOPEPTIDASE FAMILY MEMBER"/>
    <property type="match status" value="1"/>
</dbReference>
<feature type="chain" id="PRO_5042102767" description="Peptidase M12B domain-containing protein" evidence="3">
    <location>
        <begin position="22"/>
        <end position="561"/>
    </location>
</feature>
<dbReference type="PROSITE" id="PS50215">
    <property type="entry name" value="ADAM_MEPRO"/>
    <property type="match status" value="1"/>
</dbReference>
<dbReference type="SUPFAM" id="SSF55486">
    <property type="entry name" value="Metalloproteases ('zincins'), catalytic domain"/>
    <property type="match status" value="1"/>
</dbReference>
<name>A0AAD5S927_9FUNG</name>
<dbReference type="Gene3D" id="3.40.390.10">
    <property type="entry name" value="Collagenase (Catalytic Domain)"/>
    <property type="match status" value="1"/>
</dbReference>